<dbReference type="InterPro" id="IPR001179">
    <property type="entry name" value="PPIase_FKBP_dom"/>
</dbReference>
<proteinExistence type="predicted"/>
<organism evidence="8 9">
    <name type="scientific">Saprospira grandis (strain Lewin)</name>
    <dbReference type="NCBI Taxonomy" id="984262"/>
    <lineage>
        <taxon>Bacteria</taxon>
        <taxon>Pseudomonadati</taxon>
        <taxon>Bacteroidota</taxon>
        <taxon>Saprospiria</taxon>
        <taxon>Saprospirales</taxon>
        <taxon>Saprospiraceae</taxon>
        <taxon>Saprospira</taxon>
    </lineage>
</organism>
<evidence type="ECO:0000259" key="7">
    <source>
        <dbReference type="PROSITE" id="PS50059"/>
    </source>
</evidence>
<evidence type="ECO:0000256" key="2">
    <source>
        <dbReference type="ARBA" id="ARBA00013194"/>
    </source>
</evidence>
<evidence type="ECO:0000256" key="5">
    <source>
        <dbReference type="PROSITE-ProRule" id="PRU00277"/>
    </source>
</evidence>
<dbReference type="EMBL" id="CP002831">
    <property type="protein sequence ID" value="AFC24215.1"/>
    <property type="molecule type" value="Genomic_DNA"/>
</dbReference>
<comment type="catalytic activity">
    <reaction evidence="1 5">
        <text>[protein]-peptidylproline (omega=180) = [protein]-peptidylproline (omega=0)</text>
        <dbReference type="Rhea" id="RHEA:16237"/>
        <dbReference type="Rhea" id="RHEA-COMP:10747"/>
        <dbReference type="Rhea" id="RHEA-COMP:10748"/>
        <dbReference type="ChEBI" id="CHEBI:83833"/>
        <dbReference type="ChEBI" id="CHEBI:83834"/>
        <dbReference type="EC" id="5.2.1.8"/>
    </reaction>
</comment>
<dbReference type="OrthoDB" id="9814548at2"/>
<dbReference type="KEGG" id="sgn:SGRA_1480"/>
<reference evidence="8 9" key="1">
    <citation type="journal article" date="2012" name="Stand. Genomic Sci.">
        <title>Complete genome sequencing and analysis of Saprospira grandis str. Lewin, a predatory marine bacterium.</title>
        <authorList>
            <person name="Saw J.H."/>
            <person name="Yuryev A."/>
            <person name="Kanbe M."/>
            <person name="Hou S."/>
            <person name="Young A.G."/>
            <person name="Aizawa S."/>
            <person name="Alam M."/>
        </authorList>
    </citation>
    <scope>NUCLEOTIDE SEQUENCE [LARGE SCALE GENOMIC DNA]</scope>
    <source>
        <strain evidence="8 9">Lewin</strain>
    </source>
</reference>
<evidence type="ECO:0000256" key="1">
    <source>
        <dbReference type="ARBA" id="ARBA00000971"/>
    </source>
</evidence>
<dbReference type="STRING" id="984262.SGRA_1480"/>
<evidence type="ECO:0000313" key="8">
    <source>
        <dbReference type="EMBL" id="AFC24215.1"/>
    </source>
</evidence>
<dbReference type="Pfam" id="PF00254">
    <property type="entry name" value="FKBP_C"/>
    <property type="match status" value="1"/>
</dbReference>
<dbReference type="PANTHER" id="PTHR45779:SF7">
    <property type="entry name" value="PEPTIDYLPROLYL ISOMERASE"/>
    <property type="match status" value="1"/>
</dbReference>
<dbReference type="PANTHER" id="PTHR45779">
    <property type="entry name" value="PEPTIDYLPROLYL ISOMERASE"/>
    <property type="match status" value="1"/>
</dbReference>
<dbReference type="SUPFAM" id="SSF54534">
    <property type="entry name" value="FKBP-like"/>
    <property type="match status" value="1"/>
</dbReference>
<dbReference type="EC" id="5.2.1.8" evidence="2 5"/>
<keyword evidence="3 5" id="KW-0697">Rotamase</keyword>
<gene>
    <name evidence="8" type="ordered locus">SGRA_1480</name>
</gene>
<dbReference type="Gene3D" id="3.10.50.40">
    <property type="match status" value="1"/>
</dbReference>
<name>H6L7Z4_SAPGL</name>
<protein>
    <recommendedName>
        <fullName evidence="2 5">peptidylprolyl isomerase</fullName>
        <ecNumber evidence="2 5">5.2.1.8</ecNumber>
    </recommendedName>
</protein>
<evidence type="ECO:0000256" key="6">
    <source>
        <dbReference type="SAM" id="MobiDB-lite"/>
    </source>
</evidence>
<accession>H6L7Z4</accession>
<keyword evidence="9" id="KW-1185">Reference proteome</keyword>
<feature type="compositionally biased region" description="Basic residues" evidence="6">
    <location>
        <begin position="44"/>
        <end position="56"/>
    </location>
</feature>
<feature type="domain" description="PPIase FKBP-type" evidence="7">
    <location>
        <begin position="258"/>
        <end position="346"/>
    </location>
</feature>
<dbReference type="HOGENOM" id="CLU_801398_0_0_10"/>
<dbReference type="PROSITE" id="PS50059">
    <property type="entry name" value="FKBP_PPIASE"/>
    <property type="match status" value="1"/>
</dbReference>
<evidence type="ECO:0000256" key="3">
    <source>
        <dbReference type="ARBA" id="ARBA00023110"/>
    </source>
</evidence>
<dbReference type="eggNOG" id="COG0545">
    <property type="taxonomic scope" value="Bacteria"/>
</dbReference>
<evidence type="ECO:0000256" key="4">
    <source>
        <dbReference type="ARBA" id="ARBA00023235"/>
    </source>
</evidence>
<dbReference type="InterPro" id="IPR044609">
    <property type="entry name" value="FKBP2/11"/>
</dbReference>
<feature type="region of interest" description="Disordered" evidence="6">
    <location>
        <begin position="1"/>
        <end position="56"/>
    </location>
</feature>
<dbReference type="GO" id="GO:0003755">
    <property type="term" value="F:peptidyl-prolyl cis-trans isomerase activity"/>
    <property type="evidence" value="ECO:0007669"/>
    <property type="project" value="UniProtKB-KW"/>
</dbReference>
<evidence type="ECO:0000313" key="9">
    <source>
        <dbReference type="Proteomes" id="UP000007519"/>
    </source>
</evidence>
<sequence length="346" mass="38518">MFRSTELQAAKPPQAEGWTAVAEGQTKRAKPVKGRANSELRYSPTRRPKGPKGQPQKKKNYLFLLLLLSSLLWTSCRSVPKGWTSYHQGKFWYKHSGQQQRKGLRLPKEGDQLEISYSIWKGDSLLLSSADQAVPVLVEMPSAEAHNLFTEALSLMAEGDSLEVLVLAKAAADILGPYAAEFGEKERVRFGYRLKTLKSQAQLAAEIEAERARIAQRRQWVQAELAKDSSLSQLGGRAAEGIRFEKLKSTKGPKLQLGQLAQIQYICLLPNGDIIDDSFLNMRPIWVELGDLKTIRGWSLALEEFAEGEQGLIYLPSALAYGALGNPPFVPPHSPLIFYIEVLTTK</sequence>
<dbReference type="AlphaFoldDB" id="H6L7Z4"/>
<dbReference type="InterPro" id="IPR046357">
    <property type="entry name" value="PPIase_dom_sf"/>
</dbReference>
<dbReference type="Proteomes" id="UP000007519">
    <property type="component" value="Chromosome"/>
</dbReference>
<keyword evidence="4 5" id="KW-0413">Isomerase</keyword>